<keyword evidence="3" id="KW-0808">Transferase</keyword>
<keyword evidence="1" id="KW-0472">Membrane</keyword>
<dbReference type="GO" id="GO:0016758">
    <property type="term" value="F:hexosyltransferase activity"/>
    <property type="evidence" value="ECO:0007669"/>
    <property type="project" value="UniProtKB-ARBA"/>
</dbReference>
<organism evidence="3 4">
    <name type="scientific">Agathobacter rectalis</name>
    <dbReference type="NCBI Taxonomy" id="39491"/>
    <lineage>
        <taxon>Bacteria</taxon>
        <taxon>Bacillati</taxon>
        <taxon>Bacillota</taxon>
        <taxon>Clostridia</taxon>
        <taxon>Lachnospirales</taxon>
        <taxon>Lachnospiraceae</taxon>
        <taxon>Agathobacter</taxon>
    </lineage>
</organism>
<keyword evidence="1" id="KW-1133">Transmembrane helix</keyword>
<name>A0A415JX64_9FIRM</name>
<dbReference type="Proteomes" id="UP000283297">
    <property type="component" value="Unassembled WGS sequence"/>
</dbReference>
<evidence type="ECO:0000313" key="4">
    <source>
        <dbReference type="Proteomes" id="UP000283297"/>
    </source>
</evidence>
<accession>A0A415JX64</accession>
<keyword evidence="1" id="KW-0812">Transmembrane</keyword>
<dbReference type="InterPro" id="IPR001173">
    <property type="entry name" value="Glyco_trans_2-like"/>
</dbReference>
<feature type="domain" description="Glycosyltransferase 2-like" evidence="2">
    <location>
        <begin position="74"/>
        <end position="208"/>
    </location>
</feature>
<proteinExistence type="predicted"/>
<dbReference type="SUPFAM" id="SSF53448">
    <property type="entry name" value="Nucleotide-diphospho-sugar transferases"/>
    <property type="match status" value="1"/>
</dbReference>
<dbReference type="Gene3D" id="3.90.550.10">
    <property type="entry name" value="Spore Coat Polysaccharide Biosynthesis Protein SpsA, Chain A"/>
    <property type="match status" value="1"/>
</dbReference>
<evidence type="ECO:0000259" key="2">
    <source>
        <dbReference type="Pfam" id="PF00535"/>
    </source>
</evidence>
<dbReference type="Pfam" id="PF00535">
    <property type="entry name" value="Glycos_transf_2"/>
    <property type="match status" value="1"/>
</dbReference>
<comment type="caution">
    <text evidence="3">The sequence shown here is derived from an EMBL/GenBank/DDBJ whole genome shotgun (WGS) entry which is preliminary data.</text>
</comment>
<dbReference type="PANTHER" id="PTHR22916">
    <property type="entry name" value="GLYCOSYLTRANSFERASE"/>
    <property type="match status" value="1"/>
</dbReference>
<reference evidence="3 4" key="1">
    <citation type="submission" date="2018-08" db="EMBL/GenBank/DDBJ databases">
        <title>A genome reference for cultivated species of the human gut microbiota.</title>
        <authorList>
            <person name="Zou Y."/>
            <person name="Xue W."/>
            <person name="Luo G."/>
        </authorList>
    </citation>
    <scope>NUCLEOTIDE SEQUENCE [LARGE SCALE GENOMIC DNA]</scope>
    <source>
        <strain evidence="3 4">AF38-24</strain>
    </source>
</reference>
<feature type="transmembrane region" description="Helical" evidence="1">
    <location>
        <begin position="16"/>
        <end position="40"/>
    </location>
</feature>
<dbReference type="CDD" id="cd00761">
    <property type="entry name" value="Glyco_tranf_GTA_type"/>
    <property type="match status" value="1"/>
</dbReference>
<evidence type="ECO:0000256" key="1">
    <source>
        <dbReference type="SAM" id="Phobius"/>
    </source>
</evidence>
<dbReference type="EMBL" id="QRON01000004">
    <property type="protein sequence ID" value="RHL28623.1"/>
    <property type="molecule type" value="Genomic_DNA"/>
</dbReference>
<gene>
    <name evidence="3" type="ORF">DW028_08230</name>
</gene>
<dbReference type="PANTHER" id="PTHR22916:SF3">
    <property type="entry name" value="UDP-GLCNAC:BETAGAL BETA-1,3-N-ACETYLGLUCOSAMINYLTRANSFERASE-LIKE PROTEIN 1"/>
    <property type="match status" value="1"/>
</dbReference>
<dbReference type="AlphaFoldDB" id="A0A415JX64"/>
<sequence>MNTFNFPIISTSVKSYILILHFLINILSLILLKLNLFYYFSKFSKFFYILNISNFMDNNELSIIFVRCFMIDLSVIIPVYNAENEISVCLDSLLNQVDVSLEIIIINDASNDSTLQILQNYQKRNSNITLITLPNNSGSGIARNIGIKHAHGQYVGFIDSDDWVDLNFYSILKNTIEKDESDIAIAGILNEYNNYISTQIRYAYNSNLKIDGRMGLRLLTKSHNLGFLISPIMNNKIYRRSFIEEYNLYCSDNRSWQDDYFSFFSILHANTISFTPGTNYHYRQRTSSVTHSATTSITKINNCVDVLSKIEKRLHSQNLYDMYEKEYYSFVERNISSLLNMLKREHPHTLNEDLLYLYDKITANFNMHKLILNIDNDRIFKFFGV</sequence>
<dbReference type="InterPro" id="IPR029044">
    <property type="entry name" value="Nucleotide-diphossugar_trans"/>
</dbReference>
<evidence type="ECO:0000313" key="3">
    <source>
        <dbReference type="EMBL" id="RHL28623.1"/>
    </source>
</evidence>
<protein>
    <submittedName>
        <fullName evidence="3">Glycosyltransferase family 2 protein</fullName>
    </submittedName>
</protein>